<protein>
    <submittedName>
        <fullName evidence="2">Predicted protein</fullName>
    </submittedName>
</protein>
<dbReference type="Proteomes" id="UP000001194">
    <property type="component" value="Unassembled WGS sequence"/>
</dbReference>
<evidence type="ECO:0000256" key="1">
    <source>
        <dbReference type="SAM" id="MobiDB-lite"/>
    </source>
</evidence>
<sequence>MSLLAQLRAQSTPSPFFLVRKDASTTSIAYTRIQRNALHVIQPQYTSFLLTVNFLTHYHQQNTVALIDPSADPQNPSGPIRNHLASFHALYPAKTSIHVLASVTPNQPANGRAALECPRLIHRRRMGEMLTGGAWSRCESSAYGGSYQKLQAHAKEIPKISATTYLLLGGRAWMLHRRLRHAAFFNSLRQPLFEFEHCLAYSKPKAEDAAAGLKKIYPHNFWQLFRINFPTYDHGTAHHRPLHQSPNQSRLASPQPSRMPLFPAFQSRPSSTFCWCDFELSIAEWKNRFGVVQVKDDIVEGRPSAVGMGSEPTMKARLLCCGFCAFDRSCPVGR</sequence>
<gene>
    <name evidence="2" type="ORF">LACBIDRAFT_316910</name>
</gene>
<dbReference type="HOGENOM" id="CLU_831754_0_0_1"/>
<evidence type="ECO:0000313" key="3">
    <source>
        <dbReference type="Proteomes" id="UP000001194"/>
    </source>
</evidence>
<dbReference type="EMBL" id="DS547097">
    <property type="protein sequence ID" value="EDR10476.1"/>
    <property type="molecule type" value="Genomic_DNA"/>
</dbReference>
<feature type="region of interest" description="Disordered" evidence="1">
    <location>
        <begin position="236"/>
        <end position="255"/>
    </location>
</feature>
<dbReference type="Gene3D" id="3.40.140.100">
    <property type="entry name" value="Ubiquitin-like modifier-activating enzyme ATG7 C-terminal domain"/>
    <property type="match status" value="1"/>
</dbReference>
<dbReference type="OrthoDB" id="338614at2759"/>
<keyword evidence="3" id="KW-1185">Reference proteome</keyword>
<dbReference type="KEGG" id="lbc:LACBIDRAFT_316910"/>
<name>B0D593_LACBS</name>
<dbReference type="AlphaFoldDB" id="B0D593"/>
<dbReference type="InterPro" id="IPR042523">
    <property type="entry name" value="Atg7_N_2"/>
</dbReference>
<dbReference type="GeneID" id="6074492"/>
<dbReference type="InParanoid" id="B0D593"/>
<dbReference type="STRING" id="486041.B0D593"/>
<reference evidence="2 3" key="1">
    <citation type="journal article" date="2008" name="Nature">
        <title>The genome of Laccaria bicolor provides insights into mycorrhizal symbiosis.</title>
        <authorList>
            <person name="Martin F."/>
            <person name="Aerts A."/>
            <person name="Ahren D."/>
            <person name="Brun A."/>
            <person name="Danchin E.G.J."/>
            <person name="Duchaussoy F."/>
            <person name="Gibon J."/>
            <person name="Kohler A."/>
            <person name="Lindquist E."/>
            <person name="Pereda V."/>
            <person name="Salamov A."/>
            <person name="Shapiro H.J."/>
            <person name="Wuyts J."/>
            <person name="Blaudez D."/>
            <person name="Buee M."/>
            <person name="Brokstein P."/>
            <person name="Canbaeck B."/>
            <person name="Cohen D."/>
            <person name="Courty P.E."/>
            <person name="Coutinho P.M."/>
            <person name="Delaruelle C."/>
            <person name="Detter J.C."/>
            <person name="Deveau A."/>
            <person name="DiFazio S."/>
            <person name="Duplessis S."/>
            <person name="Fraissinet-Tachet L."/>
            <person name="Lucic E."/>
            <person name="Frey-Klett P."/>
            <person name="Fourrey C."/>
            <person name="Feussner I."/>
            <person name="Gay G."/>
            <person name="Grimwood J."/>
            <person name="Hoegger P.J."/>
            <person name="Jain P."/>
            <person name="Kilaru S."/>
            <person name="Labbe J."/>
            <person name="Lin Y.C."/>
            <person name="Legue V."/>
            <person name="Le Tacon F."/>
            <person name="Marmeisse R."/>
            <person name="Melayah D."/>
            <person name="Montanini B."/>
            <person name="Muratet M."/>
            <person name="Nehls U."/>
            <person name="Niculita-Hirzel H."/>
            <person name="Oudot-Le Secq M.P."/>
            <person name="Peter M."/>
            <person name="Quesneville H."/>
            <person name="Rajashekar B."/>
            <person name="Reich M."/>
            <person name="Rouhier N."/>
            <person name="Schmutz J."/>
            <person name="Yin T."/>
            <person name="Chalot M."/>
            <person name="Henrissat B."/>
            <person name="Kuees U."/>
            <person name="Lucas S."/>
            <person name="Van de Peer Y."/>
            <person name="Podila G.K."/>
            <person name="Polle A."/>
            <person name="Pukkila P.J."/>
            <person name="Richardson P.M."/>
            <person name="Rouze P."/>
            <person name="Sanders I.R."/>
            <person name="Stajich J.E."/>
            <person name="Tunlid A."/>
            <person name="Tuskan G."/>
            <person name="Grigoriev I.V."/>
        </authorList>
    </citation>
    <scope>NUCLEOTIDE SEQUENCE [LARGE SCALE GENOMIC DNA]</scope>
    <source>
        <strain evidence="3">S238N-H82 / ATCC MYA-4686</strain>
    </source>
</reference>
<accession>B0D593</accession>
<organism evidence="3">
    <name type="scientific">Laccaria bicolor (strain S238N-H82 / ATCC MYA-4686)</name>
    <name type="common">Bicoloured deceiver</name>
    <name type="synonym">Laccaria laccata var. bicolor</name>
    <dbReference type="NCBI Taxonomy" id="486041"/>
    <lineage>
        <taxon>Eukaryota</taxon>
        <taxon>Fungi</taxon>
        <taxon>Dikarya</taxon>
        <taxon>Basidiomycota</taxon>
        <taxon>Agaricomycotina</taxon>
        <taxon>Agaricomycetes</taxon>
        <taxon>Agaricomycetidae</taxon>
        <taxon>Agaricales</taxon>
        <taxon>Agaricineae</taxon>
        <taxon>Hydnangiaceae</taxon>
        <taxon>Laccaria</taxon>
    </lineage>
</organism>
<dbReference type="RefSeq" id="XP_001878926.1">
    <property type="nucleotide sequence ID" value="XM_001878891.1"/>
</dbReference>
<feature type="compositionally biased region" description="Polar residues" evidence="1">
    <location>
        <begin position="244"/>
        <end position="255"/>
    </location>
</feature>
<evidence type="ECO:0000313" key="2">
    <source>
        <dbReference type="EMBL" id="EDR10476.1"/>
    </source>
</evidence>
<proteinExistence type="predicted"/>